<evidence type="ECO:0000313" key="1">
    <source>
        <dbReference type="EMBL" id="GAE18569.1"/>
    </source>
</evidence>
<reference evidence="2" key="1">
    <citation type="journal article" date="2014" name="Genome">
        <title>Draft Genome Sequences of Three Strains of Bacteroides pyogenes Isolated from a Cat and Swine.</title>
        <authorList>
            <person name="Sakamoto M."/>
            <person name="Oshima K."/>
            <person name="Suda W."/>
            <person name="Kitamura K."/>
            <person name="Iida T."/>
            <person name="Hattori M."/>
            <person name="Ohkuma M."/>
        </authorList>
    </citation>
    <scope>NUCLEOTIDE SEQUENCE [LARGE SCALE GENOMIC DNA]</scope>
    <source>
        <strain evidence="2">JCM 6294</strain>
    </source>
</reference>
<sequence length="73" mass="8734">MVARKMKRPWISDAVSPHRTFYEVCIIKWFIDIISPENDMKFHFQKLLGQYPNVDGKAMGIPQNWQDEPLWKI</sequence>
<comment type="caution">
    <text evidence="1">The sequence shown here is derived from an EMBL/GenBank/DDBJ whole genome shotgun (WGS) entry which is preliminary data.</text>
</comment>
<gene>
    <name evidence="1" type="ORF">JCM6294_1484</name>
</gene>
<name>W4PHF6_9BACE</name>
<evidence type="ECO:0000313" key="2">
    <source>
        <dbReference type="Proteomes" id="UP000018842"/>
    </source>
</evidence>
<protein>
    <submittedName>
        <fullName evidence="1">Uncharacterized protein</fullName>
    </submittedName>
</protein>
<dbReference type="AlphaFoldDB" id="W4PHF6"/>
<accession>W4PHF6</accession>
<dbReference type="EMBL" id="BAIR01000009">
    <property type="protein sequence ID" value="GAE18569.1"/>
    <property type="molecule type" value="Genomic_DNA"/>
</dbReference>
<organism evidence="1 2">
    <name type="scientific">Bacteroides pyogenes DSM 20611 = JCM 6294</name>
    <dbReference type="NCBI Taxonomy" id="1121100"/>
    <lineage>
        <taxon>Bacteria</taxon>
        <taxon>Pseudomonadati</taxon>
        <taxon>Bacteroidota</taxon>
        <taxon>Bacteroidia</taxon>
        <taxon>Bacteroidales</taxon>
        <taxon>Bacteroidaceae</taxon>
        <taxon>Bacteroides</taxon>
    </lineage>
</organism>
<dbReference type="Proteomes" id="UP000018842">
    <property type="component" value="Unassembled WGS sequence"/>
</dbReference>
<dbReference type="eggNOG" id="COG4823">
    <property type="taxonomic scope" value="Bacteria"/>
</dbReference>
<proteinExistence type="predicted"/>